<name>A0A2N9L3B5_9BACT</name>
<protein>
    <recommendedName>
        <fullName evidence="3">Soil-associated protein, TIGR03435 family</fullName>
    </recommendedName>
</protein>
<evidence type="ECO:0000313" key="2">
    <source>
        <dbReference type="Proteomes" id="UP000239735"/>
    </source>
</evidence>
<gene>
    <name evidence="1" type="ORF">SBA5_110061</name>
</gene>
<evidence type="ECO:0000313" key="1">
    <source>
        <dbReference type="EMBL" id="SPE17701.1"/>
    </source>
</evidence>
<sequence>MLRQVAELMLIAGASTFAAQAPAPPPAAFEVATIKPVSPDAKAGRFITMQGTNRFVAKNYTLKLMIAAAYDLSPKTISGGPEWIDSDRYDIQAVTPGAARPTHDEQMAMLRTLLCDRFTLKFHREGKDFSIYVLEVARSGPKLKESSAPASDPSQLISTVYPQRIHLPARNATIGDFASLLQRALLDRPVVDKTGLTGRYDFDLDWAPDETQFGGEVPVAPSDAPSPPFFTAIEQELGLRIEATRGVVQALVVDTAQRPTPN</sequence>
<accession>A0A2N9L3B5</accession>
<dbReference type="EMBL" id="OKRB01000013">
    <property type="protein sequence ID" value="SPE17701.1"/>
    <property type="molecule type" value="Genomic_DNA"/>
</dbReference>
<dbReference type="InterPro" id="IPR017801">
    <property type="entry name" value="DUF3738"/>
</dbReference>
<dbReference type="Proteomes" id="UP000239735">
    <property type="component" value="Unassembled WGS sequence"/>
</dbReference>
<dbReference type="NCBIfam" id="TIGR03435">
    <property type="entry name" value="Soli_TIGR03435"/>
    <property type="match status" value="1"/>
</dbReference>
<reference evidence="2" key="1">
    <citation type="submission" date="2018-02" db="EMBL/GenBank/DDBJ databases">
        <authorList>
            <person name="Hausmann B."/>
        </authorList>
    </citation>
    <scope>NUCLEOTIDE SEQUENCE [LARGE SCALE GENOMIC DNA]</scope>
    <source>
        <strain evidence="2">Peat soil MAG SbA5</strain>
    </source>
</reference>
<dbReference type="OrthoDB" id="113250at2"/>
<dbReference type="AlphaFoldDB" id="A0A2N9L3B5"/>
<evidence type="ECO:0008006" key="3">
    <source>
        <dbReference type="Google" id="ProtNLM"/>
    </source>
</evidence>
<organism evidence="1 2">
    <name type="scientific">Candidatus Sulfuritelmatomonas gaucii</name>
    <dbReference type="NCBI Taxonomy" id="2043161"/>
    <lineage>
        <taxon>Bacteria</taxon>
        <taxon>Pseudomonadati</taxon>
        <taxon>Acidobacteriota</taxon>
        <taxon>Terriglobia</taxon>
        <taxon>Terriglobales</taxon>
        <taxon>Acidobacteriaceae</taxon>
        <taxon>Candidatus Sulfuritelmatomonas</taxon>
    </lineage>
</organism>
<dbReference type="Pfam" id="PF12543">
    <property type="entry name" value="DUF3738"/>
    <property type="match status" value="1"/>
</dbReference>
<proteinExistence type="predicted"/>